<protein>
    <recommendedName>
        <fullName evidence="3">BESS domain-containing protein</fullName>
    </recommendedName>
</protein>
<comment type="caution">
    <text evidence="1">The sequence shown here is derived from an EMBL/GenBank/DDBJ whole genome shotgun (WGS) entry which is preliminary data.</text>
</comment>
<dbReference type="AlphaFoldDB" id="A0ABD1EG80"/>
<evidence type="ECO:0008006" key="3">
    <source>
        <dbReference type="Google" id="ProtNLM"/>
    </source>
</evidence>
<proteinExistence type="predicted"/>
<keyword evidence="2" id="KW-1185">Reference proteome</keyword>
<gene>
    <name evidence="1" type="ORF">ABEB36_009393</name>
</gene>
<evidence type="ECO:0000313" key="2">
    <source>
        <dbReference type="Proteomes" id="UP001566132"/>
    </source>
</evidence>
<evidence type="ECO:0000313" key="1">
    <source>
        <dbReference type="EMBL" id="KAL1493698.1"/>
    </source>
</evidence>
<sequence>MDSEKLIECVRQHTVLYDLSSPKYMDSARWNTRSIPDCYRKSKKRKLTKSGQPASKIVKYKYDDQLSFLIPFLKERSTISNNPEEEPRLMEEALMDECSNDENSTIDKGTNKRTEDDPEIISNRICSIYPNEIYFKRKGDNSESKVHPVDAFLAGIAPTLKTLDVCNLNAAKSKIFVILQEAEMTQYMQQ</sequence>
<accession>A0ABD1EG80</accession>
<name>A0ABD1EG80_HYPHA</name>
<reference evidence="1 2" key="1">
    <citation type="submission" date="2024-05" db="EMBL/GenBank/DDBJ databases">
        <title>Genetic variation in Jamaican populations of the coffee berry borer (Hypothenemus hampei).</title>
        <authorList>
            <person name="Errbii M."/>
            <person name="Myrie A."/>
        </authorList>
    </citation>
    <scope>NUCLEOTIDE SEQUENCE [LARGE SCALE GENOMIC DNA]</scope>
    <source>
        <strain evidence="1">JA-Hopewell-2020-01-JO</strain>
        <tissue evidence="1">Whole body</tissue>
    </source>
</reference>
<dbReference type="EMBL" id="JBDJPC010000007">
    <property type="protein sequence ID" value="KAL1493698.1"/>
    <property type="molecule type" value="Genomic_DNA"/>
</dbReference>
<organism evidence="1 2">
    <name type="scientific">Hypothenemus hampei</name>
    <name type="common">Coffee berry borer</name>
    <dbReference type="NCBI Taxonomy" id="57062"/>
    <lineage>
        <taxon>Eukaryota</taxon>
        <taxon>Metazoa</taxon>
        <taxon>Ecdysozoa</taxon>
        <taxon>Arthropoda</taxon>
        <taxon>Hexapoda</taxon>
        <taxon>Insecta</taxon>
        <taxon>Pterygota</taxon>
        <taxon>Neoptera</taxon>
        <taxon>Endopterygota</taxon>
        <taxon>Coleoptera</taxon>
        <taxon>Polyphaga</taxon>
        <taxon>Cucujiformia</taxon>
        <taxon>Curculionidae</taxon>
        <taxon>Scolytinae</taxon>
        <taxon>Hypothenemus</taxon>
    </lineage>
</organism>
<dbReference type="Proteomes" id="UP001566132">
    <property type="component" value="Unassembled WGS sequence"/>
</dbReference>